<reference evidence="1" key="1">
    <citation type="submission" date="2014-03" db="EMBL/GenBank/DDBJ databases">
        <title>A sequence of cellulolytic fosmid clone of goat rumen metagenome.</title>
        <authorList>
            <person name="Lee K.-T."/>
            <person name="Kim J.-Y."/>
            <person name="Kim Y.-J."/>
            <person name="Ahn J.-H."/>
            <person name="Park M.-N."/>
            <person name="Kim J.-H."/>
            <person name="Kim T.-H."/>
        </authorList>
    </citation>
    <scope>NUCLEOTIDE SEQUENCE</scope>
</reference>
<organism evidence="1">
    <name type="scientific">uncultured bacterium Ad_113_I18_contig2</name>
    <dbReference type="NCBI Taxonomy" id="1489298"/>
    <lineage>
        <taxon>Bacteria</taxon>
        <taxon>environmental samples</taxon>
    </lineage>
</organism>
<proteinExistence type="predicted"/>
<sequence length="117" mass="13364">MRAVLALDGEDYKKHSAVIVRFTLNYLKTDILPRSYGALISNASLIRNRSDYEDFYICSIDDTKRLIDGQFLSFRTKKVQNHNDFGLSWSGWRDLNSGISLKSGDNIQNIVIICTDI</sequence>
<name>A0A0B4N137_9BACT</name>
<protein>
    <submittedName>
        <fullName evidence="1">Uncharacterized protein</fullName>
    </submittedName>
</protein>
<evidence type="ECO:0000313" key="1">
    <source>
        <dbReference type="EMBL" id="AIF26023.1"/>
    </source>
</evidence>
<accession>A0A0B4N137</accession>
<dbReference type="EMBL" id="KJ631388">
    <property type="protein sequence ID" value="AIF26023.1"/>
    <property type="molecule type" value="Genomic_DNA"/>
</dbReference>
<dbReference type="Gene3D" id="1.20.120.330">
    <property type="entry name" value="Nucleotidyltransferases domain 2"/>
    <property type="match status" value="1"/>
</dbReference>
<dbReference type="AlphaFoldDB" id="A0A0B4N137"/>